<feature type="transmembrane region" description="Helical" evidence="8">
    <location>
        <begin position="225"/>
        <end position="253"/>
    </location>
</feature>
<feature type="transmembrane region" description="Helical" evidence="8">
    <location>
        <begin position="129"/>
        <end position="146"/>
    </location>
</feature>
<keyword evidence="7 8" id="KW-0472">Membrane</keyword>
<keyword evidence="2" id="KW-1003">Cell membrane</keyword>
<comment type="subcellular location">
    <subcellularLocation>
        <location evidence="1">Cell membrane</location>
        <topology evidence="1">Multi-pass membrane protein</topology>
    </subcellularLocation>
</comment>
<evidence type="ECO:0000313" key="9">
    <source>
        <dbReference type="EMBL" id="MBT0662730.1"/>
    </source>
</evidence>
<dbReference type="EC" id="3.4.22.-" evidence="9"/>
<evidence type="ECO:0000256" key="2">
    <source>
        <dbReference type="ARBA" id="ARBA00022475"/>
    </source>
</evidence>
<name>A0AAW4KYV9_9BACT</name>
<gene>
    <name evidence="9" type="primary">xrt</name>
    <name evidence="9" type="ORF">KI809_00300</name>
</gene>
<comment type="caution">
    <text evidence="9">The sequence shown here is derived from an EMBL/GenBank/DDBJ whole genome shotgun (WGS) entry which is preliminary data.</text>
</comment>
<protein>
    <submittedName>
        <fullName evidence="9">Exosortase</fullName>
        <ecNumber evidence="9">3.4.22.-</ecNumber>
    </submittedName>
</protein>
<feature type="transmembrane region" description="Helical" evidence="8">
    <location>
        <begin position="81"/>
        <end position="100"/>
    </location>
</feature>
<dbReference type="InterPro" id="IPR013426">
    <property type="entry name" value="EpsH-like"/>
</dbReference>
<keyword evidence="10" id="KW-1185">Reference proteome</keyword>
<feature type="transmembrane region" description="Helical" evidence="8">
    <location>
        <begin position="105"/>
        <end position="123"/>
    </location>
</feature>
<proteinExistence type="predicted"/>
<keyword evidence="5 9" id="KW-0378">Hydrolase</keyword>
<evidence type="ECO:0000256" key="6">
    <source>
        <dbReference type="ARBA" id="ARBA00022989"/>
    </source>
</evidence>
<evidence type="ECO:0000256" key="1">
    <source>
        <dbReference type="ARBA" id="ARBA00004651"/>
    </source>
</evidence>
<keyword evidence="3" id="KW-0645">Protease</keyword>
<dbReference type="NCBIfam" id="TIGR04178">
    <property type="entry name" value="exo_archaeo"/>
    <property type="match status" value="1"/>
</dbReference>
<dbReference type="GO" id="GO:0008233">
    <property type="term" value="F:peptidase activity"/>
    <property type="evidence" value="ECO:0007669"/>
    <property type="project" value="UniProtKB-KW"/>
</dbReference>
<feature type="transmembrane region" description="Helical" evidence="8">
    <location>
        <begin position="265"/>
        <end position="285"/>
    </location>
</feature>
<sequence length="290" mass="32368">MLPMDLSQTKPVNSPDRHNHKAVIAFSVLLIAFCTAYYPVFRSLIKTWYASDDASHGFLIIPAALYIVWRNRSRLSELPIVPSWWGMLLVVISLTLYLFAKLAGIATLSPLSLILTIAGSILFLGGYRFLVALLFPIALLLLMIPIPSQIYSALTLPLQLIVSKVSAITTTLIGIPVYLEGNVINLPNYTFEVVQACSGLRSIMSLFTLAALYGYFTLSSPLLRTFLFVLALPIAVLVNIARISVMVIAYYYFNFNLTSEPIHTWYGMAIFGLSFILFLLTQKVLSKWDK</sequence>
<evidence type="ECO:0000256" key="4">
    <source>
        <dbReference type="ARBA" id="ARBA00022692"/>
    </source>
</evidence>
<organism evidence="9 10">
    <name type="scientific">Geoanaerobacter pelophilus</name>
    <dbReference type="NCBI Taxonomy" id="60036"/>
    <lineage>
        <taxon>Bacteria</taxon>
        <taxon>Pseudomonadati</taxon>
        <taxon>Thermodesulfobacteriota</taxon>
        <taxon>Desulfuromonadia</taxon>
        <taxon>Geobacterales</taxon>
        <taxon>Geobacteraceae</taxon>
        <taxon>Geoanaerobacter</taxon>
    </lineage>
</organism>
<evidence type="ECO:0000256" key="8">
    <source>
        <dbReference type="SAM" id="Phobius"/>
    </source>
</evidence>
<reference evidence="9 10" key="1">
    <citation type="submission" date="2021-05" db="EMBL/GenBank/DDBJ databases">
        <title>The draft genome of Geobacter pelophilus DSM 12255.</title>
        <authorList>
            <person name="Xu Z."/>
            <person name="Masuda Y."/>
            <person name="Itoh H."/>
            <person name="Senoo K."/>
        </authorList>
    </citation>
    <scope>NUCLEOTIDE SEQUENCE [LARGE SCALE GENOMIC DNA]</scope>
    <source>
        <strain evidence="9 10">DSM 12255</strain>
    </source>
</reference>
<dbReference type="Pfam" id="PF09721">
    <property type="entry name" value="Exosortase_EpsH"/>
    <property type="match status" value="1"/>
</dbReference>
<dbReference type="InterPro" id="IPR019127">
    <property type="entry name" value="Exosortase"/>
</dbReference>
<dbReference type="Proteomes" id="UP000811899">
    <property type="component" value="Unassembled WGS sequence"/>
</dbReference>
<dbReference type="NCBIfam" id="TIGR02602">
    <property type="entry name" value="8TM_EpsH"/>
    <property type="match status" value="1"/>
</dbReference>
<feature type="transmembrane region" description="Helical" evidence="8">
    <location>
        <begin position="20"/>
        <end position="41"/>
    </location>
</feature>
<keyword evidence="4 8" id="KW-0812">Transmembrane</keyword>
<evidence type="ECO:0000313" key="10">
    <source>
        <dbReference type="Proteomes" id="UP000811899"/>
    </source>
</evidence>
<dbReference type="InterPro" id="IPR026392">
    <property type="entry name" value="Exo/Archaeosortase_dom"/>
</dbReference>
<dbReference type="EMBL" id="JAHCVJ010000001">
    <property type="protein sequence ID" value="MBT0662730.1"/>
    <property type="molecule type" value="Genomic_DNA"/>
</dbReference>
<evidence type="ECO:0000256" key="5">
    <source>
        <dbReference type="ARBA" id="ARBA00022801"/>
    </source>
</evidence>
<accession>A0AAW4KYV9</accession>
<dbReference type="GO" id="GO:0006508">
    <property type="term" value="P:proteolysis"/>
    <property type="evidence" value="ECO:0007669"/>
    <property type="project" value="UniProtKB-KW"/>
</dbReference>
<keyword evidence="6 8" id="KW-1133">Transmembrane helix</keyword>
<feature type="transmembrane region" description="Helical" evidence="8">
    <location>
        <begin position="199"/>
        <end position="218"/>
    </location>
</feature>
<dbReference type="AlphaFoldDB" id="A0AAW4KYV9"/>
<dbReference type="GO" id="GO:0005886">
    <property type="term" value="C:plasma membrane"/>
    <property type="evidence" value="ECO:0007669"/>
    <property type="project" value="UniProtKB-SubCell"/>
</dbReference>
<evidence type="ECO:0000256" key="7">
    <source>
        <dbReference type="ARBA" id="ARBA00023136"/>
    </source>
</evidence>
<evidence type="ECO:0000256" key="3">
    <source>
        <dbReference type="ARBA" id="ARBA00022670"/>
    </source>
</evidence>